<evidence type="ECO:0000256" key="1">
    <source>
        <dbReference type="SAM" id="MobiDB-lite"/>
    </source>
</evidence>
<feature type="transmembrane region" description="Helical" evidence="2">
    <location>
        <begin position="156"/>
        <end position="176"/>
    </location>
</feature>
<feature type="transmembrane region" description="Helical" evidence="2">
    <location>
        <begin position="15"/>
        <end position="36"/>
    </location>
</feature>
<keyword evidence="2" id="KW-1133">Transmembrane helix</keyword>
<gene>
    <name evidence="3" type="ORF">GCM10010310_63140</name>
</gene>
<proteinExistence type="predicted"/>
<dbReference type="EMBL" id="BAAASK010000026">
    <property type="protein sequence ID" value="GAA2698050.1"/>
    <property type="molecule type" value="Genomic_DNA"/>
</dbReference>
<accession>A0ABN3TBY7</accession>
<evidence type="ECO:0000313" key="4">
    <source>
        <dbReference type="Proteomes" id="UP001499989"/>
    </source>
</evidence>
<dbReference type="RefSeq" id="WP_319123569.1">
    <property type="nucleotide sequence ID" value="NZ_BAAASK010000026.1"/>
</dbReference>
<sequence>MSTARITSKRRSPSYGWWLFAVLAVGTAAYSVPVYLTGNESQSKIPLNPDVALHYLILGIHALPGGLLLALGPIQFVPAWRNKYRKMHRVLGRVYMVSMVIASVAALFAATFSEDGFPAQVGFYILTAAWLYSMVQAYRTIRKGQVQLHRIWMIRNYALSFAAVVLRVFLLIGLALRSQLDWLSFEDVYTTSVWGSILISAGVAEWFIVQRTLKPLARSRKRPADAQEQTAGRGIGKEEPAAV</sequence>
<evidence type="ECO:0008006" key="5">
    <source>
        <dbReference type="Google" id="ProtNLM"/>
    </source>
</evidence>
<comment type="caution">
    <text evidence="3">The sequence shown here is derived from an EMBL/GenBank/DDBJ whole genome shotgun (WGS) entry which is preliminary data.</text>
</comment>
<keyword evidence="4" id="KW-1185">Reference proteome</keyword>
<dbReference type="Proteomes" id="UP001499989">
    <property type="component" value="Unassembled WGS sequence"/>
</dbReference>
<feature type="transmembrane region" description="Helical" evidence="2">
    <location>
        <begin position="56"/>
        <end position="78"/>
    </location>
</feature>
<organism evidence="3 4">
    <name type="scientific">Streptomyces violaceolatus</name>
    <dbReference type="NCBI Taxonomy" id="67378"/>
    <lineage>
        <taxon>Bacteria</taxon>
        <taxon>Bacillati</taxon>
        <taxon>Actinomycetota</taxon>
        <taxon>Actinomycetes</taxon>
        <taxon>Kitasatosporales</taxon>
        <taxon>Streptomycetaceae</taxon>
        <taxon>Streptomyces</taxon>
        <taxon>Streptomyces violaceoruber group</taxon>
    </lineage>
</organism>
<dbReference type="InterPro" id="IPR018750">
    <property type="entry name" value="DUF2306_membrane"/>
</dbReference>
<keyword evidence="2" id="KW-0472">Membrane</keyword>
<keyword evidence="2" id="KW-0812">Transmembrane</keyword>
<feature type="transmembrane region" description="Helical" evidence="2">
    <location>
        <begin position="117"/>
        <end position="135"/>
    </location>
</feature>
<feature type="region of interest" description="Disordered" evidence="1">
    <location>
        <begin position="220"/>
        <end position="243"/>
    </location>
</feature>
<evidence type="ECO:0000256" key="2">
    <source>
        <dbReference type="SAM" id="Phobius"/>
    </source>
</evidence>
<feature type="transmembrane region" description="Helical" evidence="2">
    <location>
        <begin position="90"/>
        <end position="111"/>
    </location>
</feature>
<evidence type="ECO:0000313" key="3">
    <source>
        <dbReference type="EMBL" id="GAA2698050.1"/>
    </source>
</evidence>
<dbReference type="Pfam" id="PF10067">
    <property type="entry name" value="DUF2306"/>
    <property type="match status" value="1"/>
</dbReference>
<protein>
    <recommendedName>
        <fullName evidence="5">DUF2306 domain-containing protein</fullName>
    </recommendedName>
</protein>
<feature type="transmembrane region" description="Helical" evidence="2">
    <location>
        <begin position="188"/>
        <end position="209"/>
    </location>
</feature>
<name>A0ABN3TBY7_9ACTN</name>
<reference evidence="3 4" key="1">
    <citation type="journal article" date="2019" name="Int. J. Syst. Evol. Microbiol.">
        <title>The Global Catalogue of Microorganisms (GCM) 10K type strain sequencing project: providing services to taxonomists for standard genome sequencing and annotation.</title>
        <authorList>
            <consortium name="The Broad Institute Genomics Platform"/>
            <consortium name="The Broad Institute Genome Sequencing Center for Infectious Disease"/>
            <person name="Wu L."/>
            <person name="Ma J."/>
        </authorList>
    </citation>
    <scope>NUCLEOTIDE SEQUENCE [LARGE SCALE GENOMIC DNA]</scope>
    <source>
        <strain evidence="3 4">JCM 4531</strain>
    </source>
</reference>